<dbReference type="InterPro" id="IPR036047">
    <property type="entry name" value="F-box-like_dom_sf"/>
</dbReference>
<dbReference type="EMBL" id="LNIX01000004">
    <property type="protein sequence ID" value="OXA55971.1"/>
    <property type="molecule type" value="Genomic_DNA"/>
</dbReference>
<organism evidence="2 3">
    <name type="scientific">Folsomia candida</name>
    <name type="common">Springtail</name>
    <dbReference type="NCBI Taxonomy" id="158441"/>
    <lineage>
        <taxon>Eukaryota</taxon>
        <taxon>Metazoa</taxon>
        <taxon>Ecdysozoa</taxon>
        <taxon>Arthropoda</taxon>
        <taxon>Hexapoda</taxon>
        <taxon>Collembola</taxon>
        <taxon>Entomobryomorpha</taxon>
        <taxon>Isotomoidea</taxon>
        <taxon>Isotomidae</taxon>
        <taxon>Proisotominae</taxon>
        <taxon>Folsomia</taxon>
    </lineage>
</organism>
<evidence type="ECO:0000313" key="3">
    <source>
        <dbReference type="Proteomes" id="UP000198287"/>
    </source>
</evidence>
<accession>A0A226EGV0</accession>
<dbReference type="SUPFAM" id="SSF52047">
    <property type="entry name" value="RNI-like"/>
    <property type="match status" value="1"/>
</dbReference>
<feature type="domain" description="F-box" evidence="1">
    <location>
        <begin position="26"/>
        <end position="59"/>
    </location>
</feature>
<evidence type="ECO:0000313" key="2">
    <source>
        <dbReference type="EMBL" id="OXA55971.1"/>
    </source>
</evidence>
<proteinExistence type="predicted"/>
<reference evidence="2 3" key="1">
    <citation type="submission" date="2015-12" db="EMBL/GenBank/DDBJ databases">
        <title>The genome of Folsomia candida.</title>
        <authorList>
            <person name="Faddeeva A."/>
            <person name="Derks M.F."/>
            <person name="Anvar Y."/>
            <person name="Smit S."/>
            <person name="Van Straalen N."/>
            <person name="Roelofs D."/>
        </authorList>
    </citation>
    <scope>NUCLEOTIDE SEQUENCE [LARGE SCALE GENOMIC DNA]</scope>
    <source>
        <strain evidence="2 3">VU population</strain>
        <tissue evidence="2">Whole body</tissue>
    </source>
</reference>
<sequence>MEDEVVMPEMGKRVPSFLNPLDLDIIMVHVVGYLQTKEVAKCRLVCKRWEVLSTKIMLKRHDHVVTLTCQNAAEFTLLMESSRCIPFPGIKWTCWSLNSSVFINLMTTCRNRGGIKVLVLDMDCASGFTSIVDEAYHCTSGRRIDDDKNGLNFLTNVLQNLSHSLQVLDFDEISPKFAHPPPPHNSNIINQEVLTTTVLPTFEAPLLQKIIFPCQEESFCEKFWAHVFRVAPNLQEIHTNHASQTVPIFASLENWGRFDQLRKLRLEEIGQAQVDTILDSSIVLEEFKVNVISNSVVRKKLELLLKKLSGTLLVLALGSPEDNSKIRITLPKMLKLTELGLYHCDDSLIVLEGVQFHRDTPKLRTLSVSSAYKKLDWREYFSCSDDGGENSQPPTPLLSVESLTLAILVRDPNCSLYLGQMFPNVKKLMIEFPRPEFLCKIWTTWQDLIELYIYFNVGSTSVMDVGLCGFPPAWKADMDGKLKPKGMSEFGRNQFLQEAEPPVIQAGVSNLKRLQRLTVESNPLRDASKSPLLTDLSVYFSLIELKDLRVLKIGRSQISPTAVRYLKGHLPMISTIDIRGVEGPGVFSKEESEELVEYIRYYNHEGNYDEDAV</sequence>
<dbReference type="InterPro" id="IPR001810">
    <property type="entry name" value="F-box_dom"/>
</dbReference>
<dbReference type="SUPFAM" id="SSF81383">
    <property type="entry name" value="F-box domain"/>
    <property type="match status" value="1"/>
</dbReference>
<dbReference type="Gene3D" id="3.80.10.10">
    <property type="entry name" value="Ribonuclease Inhibitor"/>
    <property type="match status" value="1"/>
</dbReference>
<dbReference type="Proteomes" id="UP000198287">
    <property type="component" value="Unassembled WGS sequence"/>
</dbReference>
<protein>
    <recommendedName>
        <fullName evidence="1">F-box domain-containing protein</fullName>
    </recommendedName>
</protein>
<dbReference type="AlphaFoldDB" id="A0A226EGV0"/>
<name>A0A226EGV0_FOLCA</name>
<dbReference type="Pfam" id="PF00646">
    <property type="entry name" value="F-box"/>
    <property type="match status" value="1"/>
</dbReference>
<comment type="caution">
    <text evidence="2">The sequence shown here is derived from an EMBL/GenBank/DDBJ whole genome shotgun (WGS) entry which is preliminary data.</text>
</comment>
<dbReference type="InterPro" id="IPR032675">
    <property type="entry name" value="LRR_dom_sf"/>
</dbReference>
<dbReference type="CDD" id="cd09917">
    <property type="entry name" value="F-box_SF"/>
    <property type="match status" value="1"/>
</dbReference>
<gene>
    <name evidence="2" type="ORF">Fcan01_09224</name>
</gene>
<evidence type="ECO:0000259" key="1">
    <source>
        <dbReference type="Pfam" id="PF00646"/>
    </source>
</evidence>
<keyword evidence="3" id="KW-1185">Reference proteome</keyword>